<feature type="signal peptide" evidence="1">
    <location>
        <begin position="1"/>
        <end position="20"/>
    </location>
</feature>
<keyword evidence="1" id="KW-0732">Signal</keyword>
<dbReference type="STRING" id="1513793.SAMN06296036_13412"/>
<evidence type="ECO:0000256" key="1">
    <source>
        <dbReference type="SAM" id="SignalP"/>
    </source>
</evidence>
<accession>A0A1Y6CVC1</accession>
<evidence type="ECO:0000313" key="2">
    <source>
        <dbReference type="EMBL" id="SMF79917.1"/>
    </source>
</evidence>
<protein>
    <recommendedName>
        <fullName evidence="4">CVNH domain-containing protein</fullName>
    </recommendedName>
</protein>
<keyword evidence="3" id="KW-1185">Reference proteome</keyword>
<organism evidence="2 3">
    <name type="scientific">Pseudobacteriovorax antillogorgiicola</name>
    <dbReference type="NCBI Taxonomy" id="1513793"/>
    <lineage>
        <taxon>Bacteria</taxon>
        <taxon>Pseudomonadati</taxon>
        <taxon>Bdellovibrionota</taxon>
        <taxon>Oligoflexia</taxon>
        <taxon>Oligoflexales</taxon>
        <taxon>Pseudobacteriovoracaceae</taxon>
        <taxon>Pseudobacteriovorax</taxon>
    </lineage>
</organism>
<name>A0A1Y6CVC1_9BACT</name>
<dbReference type="RefSeq" id="WP_132325812.1">
    <property type="nucleotide sequence ID" value="NZ_FWZT01000034.1"/>
</dbReference>
<evidence type="ECO:0008006" key="4">
    <source>
        <dbReference type="Google" id="ProtNLM"/>
    </source>
</evidence>
<dbReference type="OrthoDB" id="9970630at2"/>
<dbReference type="AlphaFoldDB" id="A0A1Y6CVC1"/>
<dbReference type="EMBL" id="FWZT01000034">
    <property type="protein sequence ID" value="SMF79917.1"/>
    <property type="molecule type" value="Genomic_DNA"/>
</dbReference>
<gene>
    <name evidence="2" type="ORF">SAMN06296036_13412</name>
</gene>
<dbReference type="Proteomes" id="UP000192907">
    <property type="component" value="Unassembled WGS sequence"/>
</dbReference>
<reference evidence="3" key="1">
    <citation type="submission" date="2017-04" db="EMBL/GenBank/DDBJ databases">
        <authorList>
            <person name="Varghese N."/>
            <person name="Submissions S."/>
        </authorList>
    </citation>
    <scope>NUCLEOTIDE SEQUENCE [LARGE SCALE GENOMIC DNA]</scope>
    <source>
        <strain evidence="3">RKEM611</strain>
    </source>
</reference>
<evidence type="ECO:0000313" key="3">
    <source>
        <dbReference type="Proteomes" id="UP000192907"/>
    </source>
</evidence>
<sequence>MKVQKTIAVMSLAVSASASAFMPAPQPTKTKTICLNSYELRDGSVNAGTCDESDNNYYDQREILDNGCAEGQIALKTKLVNGKFDINVRSCLPTNVVQL</sequence>
<proteinExistence type="predicted"/>
<feature type="chain" id="PRO_5012802922" description="CVNH domain-containing protein" evidence="1">
    <location>
        <begin position="21"/>
        <end position="99"/>
    </location>
</feature>